<accession>A0ABW3D9V1</accession>
<evidence type="ECO:0000313" key="2">
    <source>
        <dbReference type="EMBL" id="MFD0869950.1"/>
    </source>
</evidence>
<name>A0ABW3D9V1_9BACL</name>
<proteinExistence type="predicted"/>
<feature type="region of interest" description="Disordered" evidence="1">
    <location>
        <begin position="36"/>
        <end position="55"/>
    </location>
</feature>
<comment type="caution">
    <text evidence="2">The sequence shown here is derived from an EMBL/GenBank/DDBJ whole genome shotgun (WGS) entry which is preliminary data.</text>
</comment>
<evidence type="ECO:0000256" key="1">
    <source>
        <dbReference type="SAM" id="MobiDB-lite"/>
    </source>
</evidence>
<gene>
    <name evidence="2" type="ORF">ACFQ03_12385</name>
</gene>
<keyword evidence="3" id="KW-1185">Reference proteome</keyword>
<dbReference type="RefSeq" id="WP_379288421.1">
    <property type="nucleotide sequence ID" value="NZ_JBHTIU010000039.1"/>
</dbReference>
<protein>
    <submittedName>
        <fullName evidence="2">Uncharacterized protein</fullName>
    </submittedName>
</protein>
<sequence length="55" mass="6051">MERGQTAKEQTHTLIFEEYFLNEGLAYQIGLTPDGVPGSHLAGEPTFQSCPGRVQ</sequence>
<organism evidence="2 3">
    <name type="scientific">Paenibacillus residui</name>
    <dbReference type="NCBI Taxonomy" id="629724"/>
    <lineage>
        <taxon>Bacteria</taxon>
        <taxon>Bacillati</taxon>
        <taxon>Bacillota</taxon>
        <taxon>Bacilli</taxon>
        <taxon>Bacillales</taxon>
        <taxon>Paenibacillaceae</taxon>
        <taxon>Paenibacillus</taxon>
    </lineage>
</organism>
<dbReference type="EMBL" id="JBHTIU010000039">
    <property type="protein sequence ID" value="MFD0869950.1"/>
    <property type="molecule type" value="Genomic_DNA"/>
</dbReference>
<dbReference type="Proteomes" id="UP001597120">
    <property type="component" value="Unassembled WGS sequence"/>
</dbReference>
<evidence type="ECO:0000313" key="3">
    <source>
        <dbReference type="Proteomes" id="UP001597120"/>
    </source>
</evidence>
<reference evidence="3" key="1">
    <citation type="journal article" date="2019" name="Int. J. Syst. Evol. Microbiol.">
        <title>The Global Catalogue of Microorganisms (GCM) 10K type strain sequencing project: providing services to taxonomists for standard genome sequencing and annotation.</title>
        <authorList>
            <consortium name="The Broad Institute Genomics Platform"/>
            <consortium name="The Broad Institute Genome Sequencing Center for Infectious Disease"/>
            <person name="Wu L."/>
            <person name="Ma J."/>
        </authorList>
    </citation>
    <scope>NUCLEOTIDE SEQUENCE [LARGE SCALE GENOMIC DNA]</scope>
    <source>
        <strain evidence="3">CCUG 57263</strain>
    </source>
</reference>